<feature type="domain" description="RNA polymerase sigma-70 region 2" evidence="6">
    <location>
        <begin position="24"/>
        <end position="81"/>
    </location>
</feature>
<dbReference type="Proteomes" id="UP001597216">
    <property type="component" value="Unassembled WGS sequence"/>
</dbReference>
<keyword evidence="9" id="KW-1185">Reference proteome</keyword>
<sequence>MLRGQAGDAAAWRELLALLSVRLRMFFARRLDGGADVEDLVQETLLAVHRRRMTYDPAQPFTAWAHAIAKYKLIDHWRRNRTRKHEPLDDLADFLAAPETEAPETRGDLDRVLAHLPDRQQKLVRDVKLQGLSLAEAGARAGISEGAAKVALHRALKALTEFALKGRDDKERG</sequence>
<dbReference type="Pfam" id="PF04542">
    <property type="entry name" value="Sigma70_r2"/>
    <property type="match status" value="1"/>
</dbReference>
<evidence type="ECO:0000313" key="9">
    <source>
        <dbReference type="Proteomes" id="UP001597216"/>
    </source>
</evidence>
<evidence type="ECO:0000259" key="6">
    <source>
        <dbReference type="Pfam" id="PF04542"/>
    </source>
</evidence>
<organism evidence="8 9">
    <name type="scientific">Phenylobacterium conjunctum</name>
    <dbReference type="NCBI Taxonomy" id="1298959"/>
    <lineage>
        <taxon>Bacteria</taxon>
        <taxon>Pseudomonadati</taxon>
        <taxon>Pseudomonadota</taxon>
        <taxon>Alphaproteobacteria</taxon>
        <taxon>Caulobacterales</taxon>
        <taxon>Caulobacteraceae</taxon>
        <taxon>Phenylobacterium</taxon>
    </lineage>
</organism>
<keyword evidence="2" id="KW-0805">Transcription regulation</keyword>
<name>A0ABW3T4P7_9CAUL</name>
<evidence type="ECO:0000256" key="2">
    <source>
        <dbReference type="ARBA" id="ARBA00023015"/>
    </source>
</evidence>
<comment type="caution">
    <text evidence="8">The sequence shown here is derived from an EMBL/GenBank/DDBJ whole genome shotgun (WGS) entry which is preliminary data.</text>
</comment>
<evidence type="ECO:0000256" key="1">
    <source>
        <dbReference type="ARBA" id="ARBA00010641"/>
    </source>
</evidence>
<dbReference type="SUPFAM" id="SSF88659">
    <property type="entry name" value="Sigma3 and sigma4 domains of RNA polymerase sigma factors"/>
    <property type="match status" value="1"/>
</dbReference>
<dbReference type="InterPro" id="IPR007630">
    <property type="entry name" value="RNA_pol_sigma70_r4"/>
</dbReference>
<keyword evidence="3" id="KW-0731">Sigma factor</keyword>
<dbReference type="InterPro" id="IPR036388">
    <property type="entry name" value="WH-like_DNA-bd_sf"/>
</dbReference>
<accession>A0ABW3T4P7</accession>
<evidence type="ECO:0000256" key="3">
    <source>
        <dbReference type="ARBA" id="ARBA00023082"/>
    </source>
</evidence>
<dbReference type="PANTHER" id="PTHR43133:SF58">
    <property type="entry name" value="ECF RNA POLYMERASE SIGMA FACTOR SIGD"/>
    <property type="match status" value="1"/>
</dbReference>
<keyword evidence="4" id="KW-0238">DNA-binding</keyword>
<comment type="similarity">
    <text evidence="1">Belongs to the sigma-70 factor family. ECF subfamily.</text>
</comment>
<gene>
    <name evidence="8" type="ORF">ACFQ27_16320</name>
</gene>
<reference evidence="9" key="1">
    <citation type="journal article" date="2019" name="Int. J. Syst. Evol. Microbiol.">
        <title>The Global Catalogue of Microorganisms (GCM) 10K type strain sequencing project: providing services to taxonomists for standard genome sequencing and annotation.</title>
        <authorList>
            <consortium name="The Broad Institute Genomics Platform"/>
            <consortium name="The Broad Institute Genome Sequencing Center for Infectious Disease"/>
            <person name="Wu L."/>
            <person name="Ma J."/>
        </authorList>
    </citation>
    <scope>NUCLEOTIDE SEQUENCE [LARGE SCALE GENOMIC DNA]</scope>
    <source>
        <strain evidence="9">CCUG 55074</strain>
    </source>
</reference>
<dbReference type="NCBIfam" id="TIGR02937">
    <property type="entry name" value="sigma70-ECF"/>
    <property type="match status" value="1"/>
</dbReference>
<keyword evidence="5" id="KW-0804">Transcription</keyword>
<dbReference type="EMBL" id="JBHTLQ010000045">
    <property type="protein sequence ID" value="MFD1192154.1"/>
    <property type="molecule type" value="Genomic_DNA"/>
</dbReference>
<evidence type="ECO:0000256" key="5">
    <source>
        <dbReference type="ARBA" id="ARBA00023163"/>
    </source>
</evidence>
<dbReference type="InterPro" id="IPR007627">
    <property type="entry name" value="RNA_pol_sigma70_r2"/>
</dbReference>
<dbReference type="RefSeq" id="WP_377354364.1">
    <property type="nucleotide sequence ID" value="NZ_JBHTLQ010000045.1"/>
</dbReference>
<dbReference type="InterPro" id="IPR039425">
    <property type="entry name" value="RNA_pol_sigma-70-like"/>
</dbReference>
<evidence type="ECO:0000259" key="7">
    <source>
        <dbReference type="Pfam" id="PF04545"/>
    </source>
</evidence>
<dbReference type="InterPro" id="IPR014284">
    <property type="entry name" value="RNA_pol_sigma-70_dom"/>
</dbReference>
<dbReference type="Pfam" id="PF04545">
    <property type="entry name" value="Sigma70_r4"/>
    <property type="match status" value="1"/>
</dbReference>
<dbReference type="NCBIfam" id="NF009191">
    <property type="entry name" value="PRK12539.1"/>
    <property type="match status" value="1"/>
</dbReference>
<protein>
    <submittedName>
        <fullName evidence="8">Sigma-70 family RNA polymerase sigma factor</fullName>
    </submittedName>
</protein>
<dbReference type="InterPro" id="IPR013325">
    <property type="entry name" value="RNA_pol_sigma_r2"/>
</dbReference>
<proteinExistence type="inferred from homology"/>
<dbReference type="Gene3D" id="1.10.10.10">
    <property type="entry name" value="Winged helix-like DNA-binding domain superfamily/Winged helix DNA-binding domain"/>
    <property type="match status" value="1"/>
</dbReference>
<dbReference type="Gene3D" id="1.10.1740.10">
    <property type="match status" value="1"/>
</dbReference>
<evidence type="ECO:0000313" key="8">
    <source>
        <dbReference type="EMBL" id="MFD1192154.1"/>
    </source>
</evidence>
<dbReference type="InterPro" id="IPR013324">
    <property type="entry name" value="RNA_pol_sigma_r3/r4-like"/>
</dbReference>
<dbReference type="SUPFAM" id="SSF88946">
    <property type="entry name" value="Sigma2 domain of RNA polymerase sigma factors"/>
    <property type="match status" value="1"/>
</dbReference>
<dbReference type="PANTHER" id="PTHR43133">
    <property type="entry name" value="RNA POLYMERASE ECF-TYPE SIGMA FACTO"/>
    <property type="match status" value="1"/>
</dbReference>
<evidence type="ECO:0000256" key="4">
    <source>
        <dbReference type="ARBA" id="ARBA00023125"/>
    </source>
</evidence>
<feature type="domain" description="RNA polymerase sigma-70 region 4" evidence="7">
    <location>
        <begin position="112"/>
        <end position="159"/>
    </location>
</feature>